<reference evidence="2" key="1">
    <citation type="submission" date="2020-03" db="EMBL/GenBank/DDBJ databases">
        <title>The deep terrestrial virosphere.</title>
        <authorList>
            <person name="Holmfeldt K."/>
            <person name="Nilsson E."/>
            <person name="Simone D."/>
            <person name="Lopez-Fernandez M."/>
            <person name="Wu X."/>
            <person name="de Brujin I."/>
            <person name="Lundin D."/>
            <person name="Andersson A."/>
            <person name="Bertilsson S."/>
            <person name="Dopson M."/>
        </authorList>
    </citation>
    <scope>NUCLEOTIDE SEQUENCE</scope>
    <source>
        <strain evidence="2">MM415A00456</strain>
        <strain evidence="1">MM415B01580</strain>
    </source>
</reference>
<proteinExistence type="predicted"/>
<sequence>MTPKTQKEQIQELFQAVIGIPENPKENGLIGKVDTIVDPLKEQNGRSNNAKWV</sequence>
<gene>
    <name evidence="2" type="ORF">MM415A00456_0028</name>
    <name evidence="1" type="ORF">MM415B01580_0012</name>
</gene>
<dbReference type="AlphaFoldDB" id="A0A6M3KIY4"/>
<evidence type="ECO:0000313" key="1">
    <source>
        <dbReference type="EMBL" id="QJA57691.1"/>
    </source>
</evidence>
<dbReference type="EMBL" id="MT141287">
    <property type="protein sequence ID" value="QJA57691.1"/>
    <property type="molecule type" value="Genomic_DNA"/>
</dbReference>
<organism evidence="2">
    <name type="scientific">viral metagenome</name>
    <dbReference type="NCBI Taxonomy" id="1070528"/>
    <lineage>
        <taxon>unclassified sequences</taxon>
        <taxon>metagenomes</taxon>
        <taxon>organismal metagenomes</taxon>
    </lineage>
</organism>
<accession>A0A6M3KIY4</accession>
<name>A0A6M3KIY4_9ZZZZ</name>
<evidence type="ECO:0000313" key="2">
    <source>
        <dbReference type="EMBL" id="QJA81997.1"/>
    </source>
</evidence>
<protein>
    <submittedName>
        <fullName evidence="2">Uncharacterized protein</fullName>
    </submittedName>
</protein>
<dbReference type="EMBL" id="MT142476">
    <property type="protein sequence ID" value="QJA81997.1"/>
    <property type="molecule type" value="Genomic_DNA"/>
</dbReference>